<dbReference type="Proteomes" id="UP000238180">
    <property type="component" value="Unassembled WGS sequence"/>
</dbReference>
<dbReference type="CDD" id="cd04301">
    <property type="entry name" value="NAT_SF"/>
    <property type="match status" value="1"/>
</dbReference>
<dbReference type="EMBL" id="OLKH01000078">
    <property type="protein sequence ID" value="SPE77249.1"/>
    <property type="molecule type" value="Genomic_DNA"/>
</dbReference>
<evidence type="ECO:0000313" key="2">
    <source>
        <dbReference type="EMBL" id="SPE77249.1"/>
    </source>
</evidence>
<organism evidence="2 3">
    <name type="scientific">Flavobacterium columnare</name>
    <dbReference type="NCBI Taxonomy" id="996"/>
    <lineage>
        <taxon>Bacteria</taxon>
        <taxon>Pseudomonadati</taxon>
        <taxon>Bacteroidota</taxon>
        <taxon>Flavobacteriia</taxon>
        <taxon>Flavobacteriales</taxon>
        <taxon>Flavobacteriaceae</taxon>
        <taxon>Flavobacterium</taxon>
    </lineage>
</organism>
<keyword evidence="2" id="KW-0808">Transferase</keyword>
<accession>A0A2N9PA84</accession>
<evidence type="ECO:0000313" key="3">
    <source>
        <dbReference type="Proteomes" id="UP000238180"/>
    </source>
</evidence>
<evidence type="ECO:0000259" key="1">
    <source>
        <dbReference type="PROSITE" id="PS51186"/>
    </source>
</evidence>
<reference evidence="2 3" key="1">
    <citation type="submission" date="2018-02" db="EMBL/GenBank/DDBJ databases">
        <authorList>
            <person name="Cohen D.B."/>
            <person name="Kent A.D."/>
        </authorList>
    </citation>
    <scope>NUCLEOTIDE SEQUENCE [LARGE SCALE GENOMIC DNA]</scope>
    <source>
        <strain evidence="2">CIP109753</strain>
    </source>
</reference>
<dbReference type="InterPro" id="IPR053144">
    <property type="entry name" value="Acetyltransferase_Butenolide"/>
</dbReference>
<feature type="domain" description="N-acetyltransferase" evidence="1">
    <location>
        <begin position="22"/>
        <end position="153"/>
    </location>
</feature>
<sequence length="153" mass="18154">MQALVSPFCMLKTIPKHAKMLVEVSTDKSRLDISFIHHFLKDIYWSAPRTIEEVQKAIDSSLCFGLYRKEEQIGFARVITDYVIFAYVMDVFINEDYRGNGYSSILIKRMLEDPRLQEVKIWRLATRDAHFLYEKFGFKKLAYPERMMEKIIQ</sequence>
<dbReference type="Gene3D" id="3.40.630.30">
    <property type="match status" value="1"/>
</dbReference>
<dbReference type="Pfam" id="PF13508">
    <property type="entry name" value="Acetyltransf_7"/>
    <property type="match status" value="1"/>
</dbReference>
<dbReference type="SUPFAM" id="SSF55729">
    <property type="entry name" value="Acyl-CoA N-acyltransferases (Nat)"/>
    <property type="match status" value="1"/>
</dbReference>
<proteinExistence type="predicted"/>
<dbReference type="AlphaFoldDB" id="A0A2N9PA84"/>
<dbReference type="InterPro" id="IPR016181">
    <property type="entry name" value="Acyl_CoA_acyltransferase"/>
</dbReference>
<gene>
    <name evidence="2" type="ORF">FLACOL_01242</name>
</gene>
<protein>
    <submittedName>
        <fullName evidence="2">Acetyltransferase (GNAT) family protein</fullName>
    </submittedName>
</protein>
<dbReference type="GO" id="GO:0016747">
    <property type="term" value="F:acyltransferase activity, transferring groups other than amino-acyl groups"/>
    <property type="evidence" value="ECO:0007669"/>
    <property type="project" value="InterPro"/>
</dbReference>
<dbReference type="PANTHER" id="PTHR43233:SF1">
    <property type="entry name" value="FAMILY N-ACETYLTRANSFERASE, PUTATIVE (AFU_ORTHOLOGUE AFUA_6G03350)-RELATED"/>
    <property type="match status" value="1"/>
</dbReference>
<name>A0A2N9PA84_9FLAO</name>
<dbReference type="PROSITE" id="PS51186">
    <property type="entry name" value="GNAT"/>
    <property type="match status" value="1"/>
</dbReference>
<dbReference type="InterPro" id="IPR000182">
    <property type="entry name" value="GNAT_dom"/>
</dbReference>
<dbReference type="PANTHER" id="PTHR43233">
    <property type="entry name" value="FAMILY N-ACETYLTRANSFERASE, PUTATIVE (AFU_ORTHOLOGUE AFUA_6G03350)-RELATED"/>
    <property type="match status" value="1"/>
</dbReference>